<organism evidence="2">
    <name type="scientific">viral metagenome</name>
    <dbReference type="NCBI Taxonomy" id="1070528"/>
    <lineage>
        <taxon>unclassified sequences</taxon>
        <taxon>metagenomes</taxon>
        <taxon>organismal metagenomes</taxon>
    </lineage>
</organism>
<evidence type="ECO:0000313" key="2">
    <source>
        <dbReference type="EMBL" id="QJA87904.1"/>
    </source>
</evidence>
<reference evidence="2" key="1">
    <citation type="submission" date="2020-03" db="EMBL/GenBank/DDBJ databases">
        <title>The deep terrestrial virosphere.</title>
        <authorList>
            <person name="Holmfeldt K."/>
            <person name="Nilsson E."/>
            <person name="Simone D."/>
            <person name="Lopez-Fernandez M."/>
            <person name="Wu X."/>
            <person name="de Brujin I."/>
            <person name="Lundin D."/>
            <person name="Andersson A."/>
            <person name="Bertilsson S."/>
            <person name="Dopson M."/>
        </authorList>
    </citation>
    <scope>NUCLEOTIDE SEQUENCE</scope>
    <source>
        <strain evidence="2">MM415B02872</strain>
    </source>
</reference>
<evidence type="ECO:0000256" key="1">
    <source>
        <dbReference type="SAM" id="Phobius"/>
    </source>
</evidence>
<accession>A0A6M3L2Y9</accession>
<keyword evidence="1" id="KW-1133">Transmembrane helix</keyword>
<dbReference type="AlphaFoldDB" id="A0A6M3L2Y9"/>
<keyword evidence="1" id="KW-0812">Transmembrane</keyword>
<gene>
    <name evidence="2" type="ORF">MM415B02872_0022</name>
</gene>
<protein>
    <submittedName>
        <fullName evidence="2">Uncharacterized protein</fullName>
    </submittedName>
</protein>
<dbReference type="EMBL" id="MT142739">
    <property type="protein sequence ID" value="QJA87904.1"/>
    <property type="molecule type" value="Genomic_DNA"/>
</dbReference>
<keyword evidence="1" id="KW-0472">Membrane</keyword>
<feature type="transmembrane region" description="Helical" evidence="1">
    <location>
        <begin position="21"/>
        <end position="40"/>
    </location>
</feature>
<sequence>MKGILKTKLDILITTGRTLKVTGILTLLSWGIIIFVSFNIK</sequence>
<proteinExistence type="predicted"/>
<name>A0A6M3L2Y9_9ZZZZ</name>